<accession>A0A653E2A5</accession>
<evidence type="ECO:0000313" key="1">
    <source>
        <dbReference type="EMBL" id="VEV96860.1"/>
    </source>
</evidence>
<dbReference type="AlphaFoldDB" id="A0A653E2A5"/>
<name>A0A653E2A5_9PSED</name>
<dbReference type="RefSeq" id="WP_150548074.1">
    <property type="nucleotide sequence ID" value="NZ_JBALWF010000011.1"/>
</dbReference>
<proteinExistence type="predicted"/>
<gene>
    <name evidence="1" type="ORF">PMYSY11_1814</name>
</gene>
<reference evidence="1" key="1">
    <citation type="submission" date="2019-02" db="EMBL/GenBank/DDBJ databases">
        <authorList>
            <consortium name="Genoscope - CEA"/>
            <person name="William W."/>
        </authorList>
    </citation>
    <scope>NUCLEOTIDE SEQUENCE [LARGE SCALE GENOMIC DNA]</scope>
    <source>
        <strain evidence="1">YSy11</strain>
    </source>
</reference>
<protein>
    <submittedName>
        <fullName evidence="1">Uncharacterized protein</fullName>
    </submittedName>
</protein>
<organism evidence="1">
    <name type="scientific">Pseudomonas marincola</name>
    <dbReference type="NCBI Taxonomy" id="437900"/>
    <lineage>
        <taxon>Bacteria</taxon>
        <taxon>Pseudomonadati</taxon>
        <taxon>Pseudomonadota</taxon>
        <taxon>Gammaproteobacteria</taxon>
        <taxon>Pseudomonadales</taxon>
        <taxon>Pseudomonadaceae</taxon>
        <taxon>Pseudomonas</taxon>
    </lineage>
</organism>
<sequence>MRLTSFYRKLLIAIVGFIAWLPPQTFAAEIIPQEQIQIYASRATSSLLLLRGEGFQEVHKQRLDSDLAALAAAMNQVEQPSAELTASHAALVTQLQNGVSYGPGDENVPWRYPEDLSKSLREFLHAARQQPSEAHSELPAKIEYLSVQYLSRSYMGTFEIAREQPDTYLGQDERQLVPDIDQELAKLAKTDTPAALKLHARWEYLKAALTDMNSKSNTLQSVSGRPFAPITVDRHSRVLTQNWMAMQ</sequence>
<dbReference type="EMBL" id="LR215729">
    <property type="protein sequence ID" value="VEV96860.1"/>
    <property type="molecule type" value="Genomic_DNA"/>
</dbReference>